<name>A0A095VW61_9GAMM</name>
<dbReference type="EMBL" id="AUVB01000003">
    <property type="protein sequence ID" value="KGE05298.1"/>
    <property type="molecule type" value="Genomic_DNA"/>
</dbReference>
<organism evidence="3 4">
    <name type="scientific">Pseudohaliea rubra DSM 19751</name>
    <dbReference type="NCBI Taxonomy" id="1265313"/>
    <lineage>
        <taxon>Bacteria</taxon>
        <taxon>Pseudomonadati</taxon>
        <taxon>Pseudomonadota</taxon>
        <taxon>Gammaproteobacteria</taxon>
        <taxon>Cellvibrionales</taxon>
        <taxon>Halieaceae</taxon>
        <taxon>Pseudohaliea</taxon>
    </lineage>
</organism>
<dbReference type="OrthoDB" id="8781168at2"/>
<dbReference type="STRING" id="1265313.HRUBRA_00120"/>
<dbReference type="HOGENOM" id="CLU_118017_0_0_6"/>
<dbReference type="eggNOG" id="ENOG5032VVF">
    <property type="taxonomic scope" value="Bacteria"/>
</dbReference>
<dbReference type="Gene3D" id="1.20.120.1090">
    <property type="match status" value="1"/>
</dbReference>
<keyword evidence="1" id="KW-0732">Signal</keyword>
<evidence type="ECO:0000313" key="3">
    <source>
        <dbReference type="EMBL" id="KGE05298.1"/>
    </source>
</evidence>
<feature type="domain" description="DUF3806" evidence="2">
    <location>
        <begin position="91"/>
        <end position="175"/>
    </location>
</feature>
<feature type="signal peptide" evidence="1">
    <location>
        <begin position="1"/>
        <end position="40"/>
    </location>
</feature>
<gene>
    <name evidence="3" type="ORF">HRUBRA_00120</name>
</gene>
<protein>
    <recommendedName>
        <fullName evidence="2">DUF3806 domain-containing protein</fullName>
    </recommendedName>
</protein>
<keyword evidence="4" id="KW-1185">Reference proteome</keyword>
<dbReference type="Pfam" id="PF12713">
    <property type="entry name" value="DUF3806"/>
    <property type="match status" value="1"/>
</dbReference>
<dbReference type="AlphaFoldDB" id="A0A095VW61"/>
<comment type="caution">
    <text evidence="3">The sequence shown here is derived from an EMBL/GenBank/DDBJ whole genome shotgun (WGS) entry which is preliminary data.</text>
</comment>
<evidence type="ECO:0000313" key="4">
    <source>
        <dbReference type="Proteomes" id="UP000029640"/>
    </source>
</evidence>
<accession>A0A095VW61</accession>
<sequence>MLLSKRFPARFSARPSLSTLAPVLAFCLLLCALAPAPAGAQGTGTPGAGLEARIDELTDLDRRYLAQQREDLEELARSELGAFFTGDPAEDLPVLQRLLDQDVVTADDRRNLQAMGVVLGDLLAEELDMHWVIYEDRVGRSRALRYRQSDNYLFPATMVSRRREAGDLTPVQAIYDKAVAIIRPLQDPLPFQ</sequence>
<feature type="chain" id="PRO_5001920134" description="DUF3806 domain-containing protein" evidence="1">
    <location>
        <begin position="41"/>
        <end position="192"/>
    </location>
</feature>
<evidence type="ECO:0000256" key="1">
    <source>
        <dbReference type="SAM" id="SignalP"/>
    </source>
</evidence>
<evidence type="ECO:0000259" key="2">
    <source>
        <dbReference type="Pfam" id="PF12713"/>
    </source>
</evidence>
<proteinExistence type="predicted"/>
<dbReference type="Proteomes" id="UP000029640">
    <property type="component" value="Unassembled WGS sequence"/>
</dbReference>
<dbReference type="InterPro" id="IPR024266">
    <property type="entry name" value="DUF3806"/>
</dbReference>
<reference evidence="3 4" key="1">
    <citation type="journal article" date="2014" name="Genome Announc.">
        <title>Genome Sequence of Gammaproteobacterial Pseudohaliea rubra Type Strain DSM 19751, Isolated from Coastal Seawater of the Mediterranean Sea.</title>
        <authorList>
            <person name="Spring S."/>
            <person name="Fiebig A."/>
            <person name="Riedel T."/>
            <person name="Goker M."/>
            <person name="Klenk H.P."/>
        </authorList>
    </citation>
    <scope>NUCLEOTIDE SEQUENCE [LARGE SCALE GENOMIC DNA]</scope>
    <source>
        <strain evidence="3 4">DSM 19751</strain>
    </source>
</reference>